<dbReference type="Pfam" id="PF02272">
    <property type="entry name" value="DHHA1"/>
    <property type="match status" value="1"/>
</dbReference>
<accession>A0A9D0ZH16</accession>
<comment type="caution">
    <text evidence="9">The sequence shown here is derived from an EMBL/GenBank/DDBJ whole genome shotgun (WGS) entry which is preliminary data.</text>
</comment>
<dbReference type="Gene3D" id="3.10.310.30">
    <property type="match status" value="1"/>
</dbReference>
<dbReference type="InterPro" id="IPR004610">
    <property type="entry name" value="RecJ"/>
</dbReference>
<dbReference type="AlphaFoldDB" id="A0A9D0ZH16"/>
<protein>
    <recommendedName>
        <fullName evidence="2">Single-stranded-DNA-specific exonuclease RecJ</fullName>
    </recommendedName>
</protein>
<evidence type="ECO:0000259" key="7">
    <source>
        <dbReference type="Pfam" id="PF02272"/>
    </source>
</evidence>
<feature type="domain" description="DHHA1" evidence="7">
    <location>
        <begin position="347"/>
        <end position="440"/>
    </location>
</feature>
<dbReference type="NCBIfam" id="TIGR00644">
    <property type="entry name" value="recJ"/>
    <property type="match status" value="1"/>
</dbReference>
<evidence type="ECO:0000256" key="2">
    <source>
        <dbReference type="ARBA" id="ARBA00019841"/>
    </source>
</evidence>
<dbReference type="EMBL" id="DVFW01000018">
    <property type="protein sequence ID" value="HIQ80169.1"/>
    <property type="molecule type" value="Genomic_DNA"/>
</dbReference>
<sequence>MKKWTIAKLDKEAALNIAQQLGLPVLVAMLLQIRGFKNEEEVLQFLSDEADFSDPFLMADMEKAVRRIKAAIETFEKICVYGDYDADGVTSTALLCTYLESVGANVMYYIPERESEGYGMNTDAIDTLRAQDVTLIITVDNGIAAHREIAYAKQLSVDTVVTDHHMPSQSLPDAVAVVDPHRPDCTAPFKELSGVGVVFKLIMALEDEALDMEKLIASYADLAAIGTIGDIVPLVNENRLLVRHGLSIIENTRRPGIAAVLKEAGLEGEKLTAGRVSFTLVPRINACGRMGLSEKSVRLFLTEDADQAQQIAVALGQDNRKRQTIEKEILTSIINMLTQNPALKHDRILVVDGENWHQGVIGIVASRLKEIYGRPVIVITRNGDMAKGSGRSIKGFSLCDAVFSCSSLLTHYGGHPMAVGISLAVDRIEAFRKAVNEYAAATQEMPLPTLEIDCKLNPAALSAGLAKQLSVLEPYGAGNPSALFGLYTMRIDDIRPVGGGKHLRLRLSREEALVEAMRFACTAAQFPFLVGDIVDIAVTLDVHVYNGQERLSIVIRDIKLSKAENEEMLYAQRLFEAFMRAEALSAEQYAYLTPQREEFAHVYRFLKNAGGWRFGADMLCCRLEAPSINYGKLMVILMAMAQLLLINLKDDGDICRIHLPVFSGKADLETAPIMRTLKNLQ</sequence>
<name>A0A9D0ZH16_9FIRM</name>
<dbReference type="GO" id="GO:0006310">
    <property type="term" value="P:DNA recombination"/>
    <property type="evidence" value="ECO:0007669"/>
    <property type="project" value="InterPro"/>
</dbReference>
<dbReference type="Pfam" id="PF01368">
    <property type="entry name" value="DHH"/>
    <property type="match status" value="1"/>
</dbReference>
<dbReference type="Gene3D" id="3.90.1640.30">
    <property type="match status" value="1"/>
</dbReference>
<dbReference type="InterPro" id="IPR041122">
    <property type="entry name" value="RecJ_OB"/>
</dbReference>
<dbReference type="PANTHER" id="PTHR30255:SF2">
    <property type="entry name" value="SINGLE-STRANDED-DNA-SPECIFIC EXONUCLEASE RECJ"/>
    <property type="match status" value="1"/>
</dbReference>
<evidence type="ECO:0000256" key="5">
    <source>
        <dbReference type="ARBA" id="ARBA00022839"/>
    </source>
</evidence>
<reference evidence="9" key="2">
    <citation type="journal article" date="2021" name="PeerJ">
        <title>Extensive microbial diversity within the chicken gut microbiome revealed by metagenomics and culture.</title>
        <authorList>
            <person name="Gilroy R."/>
            <person name="Ravi A."/>
            <person name="Getino M."/>
            <person name="Pursley I."/>
            <person name="Horton D.L."/>
            <person name="Alikhan N.F."/>
            <person name="Baker D."/>
            <person name="Gharbi K."/>
            <person name="Hall N."/>
            <person name="Watson M."/>
            <person name="Adriaenssens E.M."/>
            <person name="Foster-Nyarko E."/>
            <person name="Jarju S."/>
            <person name="Secka A."/>
            <person name="Antonio M."/>
            <person name="Oren A."/>
            <person name="Chaudhuri R.R."/>
            <person name="La Ragione R."/>
            <person name="Hildebrand F."/>
            <person name="Pallen M.J."/>
        </authorList>
    </citation>
    <scope>NUCLEOTIDE SEQUENCE</scope>
    <source>
        <strain evidence="9">ChiSjej1B19-3389</strain>
    </source>
</reference>
<dbReference type="GO" id="GO:0003676">
    <property type="term" value="F:nucleic acid binding"/>
    <property type="evidence" value="ECO:0007669"/>
    <property type="project" value="InterPro"/>
</dbReference>
<evidence type="ECO:0000313" key="10">
    <source>
        <dbReference type="Proteomes" id="UP000886787"/>
    </source>
</evidence>
<gene>
    <name evidence="9" type="primary">recJ</name>
    <name evidence="9" type="ORF">IAD32_02660</name>
</gene>
<dbReference type="InterPro" id="IPR051673">
    <property type="entry name" value="SSDNA_exonuclease_RecJ"/>
</dbReference>
<dbReference type="SUPFAM" id="SSF64182">
    <property type="entry name" value="DHH phosphoesterases"/>
    <property type="match status" value="1"/>
</dbReference>
<reference evidence="9" key="1">
    <citation type="submission" date="2020-10" db="EMBL/GenBank/DDBJ databases">
        <authorList>
            <person name="Gilroy R."/>
        </authorList>
    </citation>
    <scope>NUCLEOTIDE SEQUENCE</scope>
    <source>
        <strain evidence="9">ChiSjej1B19-3389</strain>
    </source>
</reference>
<proteinExistence type="inferred from homology"/>
<dbReference type="Pfam" id="PF17768">
    <property type="entry name" value="RecJ_OB"/>
    <property type="match status" value="1"/>
</dbReference>
<feature type="domain" description="DDH" evidence="6">
    <location>
        <begin position="77"/>
        <end position="227"/>
    </location>
</feature>
<dbReference type="PANTHER" id="PTHR30255">
    <property type="entry name" value="SINGLE-STRANDED-DNA-SPECIFIC EXONUCLEASE RECJ"/>
    <property type="match status" value="1"/>
</dbReference>
<evidence type="ECO:0000259" key="6">
    <source>
        <dbReference type="Pfam" id="PF01368"/>
    </source>
</evidence>
<keyword evidence="5 9" id="KW-0269">Exonuclease</keyword>
<evidence type="ECO:0000256" key="3">
    <source>
        <dbReference type="ARBA" id="ARBA00022722"/>
    </source>
</evidence>
<dbReference type="InterPro" id="IPR001667">
    <property type="entry name" value="DDH_dom"/>
</dbReference>
<evidence type="ECO:0000259" key="8">
    <source>
        <dbReference type="Pfam" id="PF17768"/>
    </source>
</evidence>
<dbReference type="InterPro" id="IPR003156">
    <property type="entry name" value="DHHA1_dom"/>
</dbReference>
<evidence type="ECO:0000313" key="9">
    <source>
        <dbReference type="EMBL" id="HIQ80169.1"/>
    </source>
</evidence>
<evidence type="ECO:0000256" key="4">
    <source>
        <dbReference type="ARBA" id="ARBA00022801"/>
    </source>
</evidence>
<dbReference type="GO" id="GO:0006281">
    <property type="term" value="P:DNA repair"/>
    <property type="evidence" value="ECO:0007669"/>
    <property type="project" value="InterPro"/>
</dbReference>
<evidence type="ECO:0000256" key="1">
    <source>
        <dbReference type="ARBA" id="ARBA00005915"/>
    </source>
</evidence>
<feature type="domain" description="RecJ OB" evidence="8">
    <location>
        <begin position="452"/>
        <end position="557"/>
    </location>
</feature>
<organism evidence="9 10">
    <name type="scientific">Candidatus Scatavimonas merdigallinarum</name>
    <dbReference type="NCBI Taxonomy" id="2840914"/>
    <lineage>
        <taxon>Bacteria</taxon>
        <taxon>Bacillati</taxon>
        <taxon>Bacillota</taxon>
        <taxon>Clostridia</taxon>
        <taxon>Eubacteriales</taxon>
        <taxon>Oscillospiraceae</taxon>
        <taxon>Oscillospiraceae incertae sedis</taxon>
        <taxon>Candidatus Scatavimonas</taxon>
    </lineage>
</organism>
<dbReference type="GO" id="GO:0008409">
    <property type="term" value="F:5'-3' exonuclease activity"/>
    <property type="evidence" value="ECO:0007669"/>
    <property type="project" value="InterPro"/>
</dbReference>
<keyword evidence="4" id="KW-0378">Hydrolase</keyword>
<comment type="similarity">
    <text evidence="1">Belongs to the RecJ family.</text>
</comment>
<dbReference type="InterPro" id="IPR038763">
    <property type="entry name" value="DHH_sf"/>
</dbReference>
<keyword evidence="3" id="KW-0540">Nuclease</keyword>
<dbReference type="Proteomes" id="UP000886787">
    <property type="component" value="Unassembled WGS sequence"/>
</dbReference>